<proteinExistence type="predicted"/>
<evidence type="ECO:0000313" key="2">
    <source>
        <dbReference type="EMBL" id="KAK8753169.1"/>
    </source>
</evidence>
<evidence type="ECO:0000256" key="1">
    <source>
        <dbReference type="SAM" id="MobiDB-lite"/>
    </source>
</evidence>
<feature type="compositionally biased region" description="Basic and acidic residues" evidence="1">
    <location>
        <begin position="93"/>
        <end position="106"/>
    </location>
</feature>
<organism evidence="2 3">
    <name type="scientific">Cherax quadricarinatus</name>
    <name type="common">Australian red claw crayfish</name>
    <dbReference type="NCBI Taxonomy" id="27406"/>
    <lineage>
        <taxon>Eukaryota</taxon>
        <taxon>Metazoa</taxon>
        <taxon>Ecdysozoa</taxon>
        <taxon>Arthropoda</taxon>
        <taxon>Crustacea</taxon>
        <taxon>Multicrustacea</taxon>
        <taxon>Malacostraca</taxon>
        <taxon>Eumalacostraca</taxon>
        <taxon>Eucarida</taxon>
        <taxon>Decapoda</taxon>
        <taxon>Pleocyemata</taxon>
        <taxon>Astacidea</taxon>
        <taxon>Parastacoidea</taxon>
        <taxon>Parastacidae</taxon>
        <taxon>Cherax</taxon>
    </lineage>
</organism>
<gene>
    <name evidence="2" type="ORF">OTU49_002954</name>
</gene>
<evidence type="ECO:0000313" key="3">
    <source>
        <dbReference type="Proteomes" id="UP001445076"/>
    </source>
</evidence>
<dbReference type="AlphaFoldDB" id="A0AAW0YN41"/>
<dbReference type="Proteomes" id="UP001445076">
    <property type="component" value="Unassembled WGS sequence"/>
</dbReference>
<comment type="caution">
    <text evidence="2">The sequence shown here is derived from an EMBL/GenBank/DDBJ whole genome shotgun (WGS) entry which is preliminary data.</text>
</comment>
<sequence>MRSMEEEVDVGGPREDFLSEDDHSPTDASEDSVEVRVKPIRAPTHPPTPPTHHKFRKHYTARASPGIASPVEPLVGSAPLSPETRAANRSRRKPAEPRRLCHEPINKRPHSPDPP</sequence>
<feature type="compositionally biased region" description="Basic residues" evidence="1">
    <location>
        <begin position="51"/>
        <end position="60"/>
    </location>
</feature>
<accession>A0AAW0YN41</accession>
<reference evidence="2 3" key="1">
    <citation type="journal article" date="2024" name="BMC Genomics">
        <title>Genome assembly of redclaw crayfish (Cherax quadricarinatus) provides insights into its immune adaptation and hypoxia tolerance.</title>
        <authorList>
            <person name="Liu Z."/>
            <person name="Zheng J."/>
            <person name="Li H."/>
            <person name="Fang K."/>
            <person name="Wang S."/>
            <person name="He J."/>
            <person name="Zhou D."/>
            <person name="Weng S."/>
            <person name="Chi M."/>
            <person name="Gu Z."/>
            <person name="He J."/>
            <person name="Li F."/>
            <person name="Wang M."/>
        </authorList>
    </citation>
    <scope>NUCLEOTIDE SEQUENCE [LARGE SCALE GENOMIC DNA]</scope>
    <source>
        <strain evidence="2">ZL_2023a</strain>
    </source>
</reference>
<feature type="region of interest" description="Disordered" evidence="1">
    <location>
        <begin position="1"/>
        <end position="115"/>
    </location>
</feature>
<feature type="compositionally biased region" description="Basic and acidic residues" evidence="1">
    <location>
        <begin position="12"/>
        <end position="25"/>
    </location>
</feature>
<feature type="non-terminal residue" evidence="2">
    <location>
        <position position="115"/>
    </location>
</feature>
<keyword evidence="3" id="KW-1185">Reference proteome</keyword>
<name>A0AAW0YN41_CHEQU</name>
<dbReference type="EMBL" id="JARKIK010000003">
    <property type="protein sequence ID" value="KAK8753169.1"/>
    <property type="molecule type" value="Genomic_DNA"/>
</dbReference>
<protein>
    <submittedName>
        <fullName evidence="2">Uncharacterized protein</fullName>
    </submittedName>
</protein>